<sequence length="302" mass="33358">MPLPRCTATPVAGHQVVFAVDGRERLRWHFGDDYPRPYFYPLLGPSGASLTRMGHPGAPNHDHHQSVWFAHNKVLGIDFWGYTSRARIRQQEWLAYVDGDDEAVMAVKLGWYDGHDPKDLMTQQLVAGMRPGPEGETLLELQSTFTPMAEQLELGQTNFGFLAVRVAKSISAYFGGGQLVDSEGRIGEPAILGQQARWMDYSGPVTNDAVEGITFFDHPSNPGHPTHWHVREDGWMGASACFAGAKLITKSAPLTLRYLLQAHRGPADNARSARVFADFAARSAYVVEKGTAKHTAFSVRRA</sequence>
<gene>
    <name evidence="1" type="ORF">ENQ76_15170</name>
</gene>
<dbReference type="EMBL" id="DSOK01000417">
    <property type="protein sequence ID" value="HEN16801.1"/>
    <property type="molecule type" value="Genomic_DNA"/>
</dbReference>
<accession>A0A7C2K355</accession>
<reference evidence="1" key="1">
    <citation type="journal article" date="2020" name="mSystems">
        <title>Genome- and Community-Level Interaction Insights into Carbon Utilization and Element Cycling Functions of Hydrothermarchaeota in Hydrothermal Sediment.</title>
        <authorList>
            <person name="Zhou Z."/>
            <person name="Liu Y."/>
            <person name="Xu W."/>
            <person name="Pan J."/>
            <person name="Luo Z.H."/>
            <person name="Li M."/>
        </authorList>
    </citation>
    <scope>NUCLEOTIDE SEQUENCE [LARGE SCALE GENOMIC DNA]</scope>
    <source>
        <strain evidence="1">SpSt-339</strain>
    </source>
</reference>
<proteinExistence type="predicted"/>
<dbReference type="InterPro" id="IPR029475">
    <property type="entry name" value="DUF6807"/>
</dbReference>
<organism evidence="1">
    <name type="scientific">Schlesneria paludicola</name>
    <dbReference type="NCBI Taxonomy" id="360056"/>
    <lineage>
        <taxon>Bacteria</taxon>
        <taxon>Pseudomonadati</taxon>
        <taxon>Planctomycetota</taxon>
        <taxon>Planctomycetia</taxon>
        <taxon>Planctomycetales</taxon>
        <taxon>Planctomycetaceae</taxon>
        <taxon>Schlesneria</taxon>
    </lineage>
</organism>
<dbReference type="Pfam" id="PF14100">
    <property type="entry name" value="DUF6807"/>
    <property type="match status" value="1"/>
</dbReference>
<evidence type="ECO:0008006" key="2">
    <source>
        <dbReference type="Google" id="ProtNLM"/>
    </source>
</evidence>
<name>A0A7C2K355_9PLAN</name>
<dbReference type="AlphaFoldDB" id="A0A7C2K355"/>
<protein>
    <recommendedName>
        <fullName evidence="2">Methane oxygenase PmoA</fullName>
    </recommendedName>
</protein>
<evidence type="ECO:0000313" key="1">
    <source>
        <dbReference type="EMBL" id="HEN16801.1"/>
    </source>
</evidence>
<comment type="caution">
    <text evidence="1">The sequence shown here is derived from an EMBL/GenBank/DDBJ whole genome shotgun (WGS) entry which is preliminary data.</text>
</comment>